<feature type="compositionally biased region" description="Acidic residues" evidence="5">
    <location>
        <begin position="196"/>
        <end position="212"/>
    </location>
</feature>
<dbReference type="InterPro" id="IPR036388">
    <property type="entry name" value="WH-like_DNA-bd_sf"/>
</dbReference>
<protein>
    <recommendedName>
        <fullName evidence="7">SMC-Scp complex subunit ScpB</fullName>
    </recommendedName>
</protein>
<evidence type="ECO:0000256" key="2">
    <source>
        <dbReference type="ARBA" id="ARBA00022618"/>
    </source>
</evidence>
<sequence length="220" mass="24233">MTDGFDPQHLRVLEALLFASAQPLDERDLVEKLPPGSDVLALLTELQNQYAGRGVNLVRRDSKWAFRTAPDLAGQLVIEQTQTRRLSRAAIEVLAIIAYNQPITRAEIEEVRGVALSKGTLDLLFEAGWIRPRGRRRSPGKPLQWGTSDGFLDHFGLESLEDLPSLKELKAAGLLDTRPAADAYGNRAVDGLVPVDTDEDDEAEPELDLLDDDEVLGLAE</sequence>
<dbReference type="RefSeq" id="WP_106001845.1">
    <property type="nucleotide sequence ID" value="NZ_CP027527.1"/>
</dbReference>
<dbReference type="GO" id="GO:0051304">
    <property type="term" value="P:chromosome separation"/>
    <property type="evidence" value="ECO:0007669"/>
    <property type="project" value="InterPro"/>
</dbReference>
<keyword evidence="2" id="KW-0132">Cell division</keyword>
<keyword evidence="1" id="KW-0963">Cytoplasm</keyword>
<dbReference type="Gene3D" id="1.10.10.10">
    <property type="entry name" value="Winged helix-like DNA-binding domain superfamily/Winged helix DNA-binding domain"/>
    <property type="match status" value="2"/>
</dbReference>
<organism evidence="6">
    <name type="scientific">Magnetospirillum gryphiswaldense</name>
    <dbReference type="NCBI Taxonomy" id="55518"/>
    <lineage>
        <taxon>Bacteria</taxon>
        <taxon>Pseudomonadati</taxon>
        <taxon>Pseudomonadota</taxon>
        <taxon>Alphaproteobacteria</taxon>
        <taxon>Rhodospirillales</taxon>
        <taxon>Rhodospirillaceae</taxon>
        <taxon>Magnetospirillum</taxon>
    </lineage>
</organism>
<evidence type="ECO:0000256" key="5">
    <source>
        <dbReference type="SAM" id="MobiDB-lite"/>
    </source>
</evidence>
<keyword evidence="4" id="KW-0131">Cell cycle</keyword>
<evidence type="ECO:0008006" key="7">
    <source>
        <dbReference type="Google" id="ProtNLM"/>
    </source>
</evidence>
<evidence type="ECO:0000256" key="3">
    <source>
        <dbReference type="ARBA" id="ARBA00022829"/>
    </source>
</evidence>
<dbReference type="SUPFAM" id="SSF46785">
    <property type="entry name" value="Winged helix' DNA-binding domain"/>
    <property type="match status" value="2"/>
</dbReference>
<dbReference type="AlphaFoldDB" id="A4U1L1"/>
<reference evidence="6" key="1">
    <citation type="journal article" date="2007" name="J. Bacteriol.">
        <title>Comparative genome analysis of four magnetotactic bacteria reveals a complex set of group-specific genes implicated in magnetosome biomineralization and function.</title>
        <authorList>
            <person name="Richter M."/>
            <person name="Kube M."/>
            <person name="Bazylinski D.A."/>
            <person name="Lombardot T."/>
            <person name="Gloeckner F.O."/>
            <person name="Reinhardt R."/>
            <person name="Schueler D."/>
        </authorList>
    </citation>
    <scope>NUCLEOTIDE SEQUENCE</scope>
    <source>
        <strain evidence="6">MSR-1</strain>
    </source>
</reference>
<evidence type="ECO:0000256" key="1">
    <source>
        <dbReference type="ARBA" id="ARBA00022490"/>
    </source>
</evidence>
<keyword evidence="3" id="KW-0159">Chromosome partition</keyword>
<feature type="region of interest" description="Disordered" evidence="5">
    <location>
        <begin position="189"/>
        <end position="212"/>
    </location>
</feature>
<dbReference type="InterPro" id="IPR005234">
    <property type="entry name" value="ScpB_csome_segregation"/>
</dbReference>
<dbReference type="InterPro" id="IPR036390">
    <property type="entry name" value="WH_DNA-bd_sf"/>
</dbReference>
<evidence type="ECO:0000256" key="4">
    <source>
        <dbReference type="ARBA" id="ARBA00023306"/>
    </source>
</evidence>
<dbReference type="NCBIfam" id="TIGR00281">
    <property type="entry name" value="SMC-Scp complex subunit ScpB"/>
    <property type="match status" value="1"/>
</dbReference>
<dbReference type="PANTHER" id="PTHR34298:SF2">
    <property type="entry name" value="SEGREGATION AND CONDENSATION PROTEIN B"/>
    <property type="match status" value="1"/>
</dbReference>
<dbReference type="PANTHER" id="PTHR34298">
    <property type="entry name" value="SEGREGATION AND CONDENSATION PROTEIN B"/>
    <property type="match status" value="1"/>
</dbReference>
<gene>
    <name evidence="6" type="ORF">MGR_3121</name>
</gene>
<dbReference type="EMBL" id="CU459003">
    <property type="protein sequence ID" value="CAM76768.1"/>
    <property type="molecule type" value="Genomic_DNA"/>
</dbReference>
<dbReference type="Pfam" id="PF04079">
    <property type="entry name" value="SMC_ScpB"/>
    <property type="match status" value="1"/>
</dbReference>
<name>A4U1L1_9PROT</name>
<proteinExistence type="predicted"/>
<accession>A4U1L1</accession>
<evidence type="ECO:0000313" key="6">
    <source>
        <dbReference type="EMBL" id="CAM76768.1"/>
    </source>
</evidence>
<dbReference type="GO" id="GO:0051301">
    <property type="term" value="P:cell division"/>
    <property type="evidence" value="ECO:0007669"/>
    <property type="project" value="UniProtKB-KW"/>
</dbReference>